<protein>
    <recommendedName>
        <fullName evidence="4">DUF3142 domain-containing protein</fullName>
    </recommendedName>
</protein>
<feature type="chain" id="PRO_5012905162" description="DUF3142 domain-containing protein" evidence="1">
    <location>
        <begin position="22"/>
        <end position="262"/>
    </location>
</feature>
<dbReference type="PROSITE" id="PS51257">
    <property type="entry name" value="PROKAR_LIPOPROTEIN"/>
    <property type="match status" value="1"/>
</dbReference>
<proteinExistence type="predicted"/>
<gene>
    <name evidence="2" type="ORF">SAMN02745887_02367</name>
</gene>
<reference evidence="2 3" key="1">
    <citation type="submission" date="2016-11" db="EMBL/GenBank/DDBJ databases">
        <authorList>
            <person name="Jaros S."/>
            <person name="Januszkiewicz K."/>
            <person name="Wedrychowicz H."/>
        </authorList>
    </citation>
    <scope>NUCLEOTIDE SEQUENCE [LARGE SCALE GENOMIC DNA]</scope>
    <source>
        <strain evidence="2 3">DSM 18899</strain>
    </source>
</reference>
<dbReference type="AlphaFoldDB" id="A0A1K2HKW9"/>
<keyword evidence="3" id="KW-1185">Reference proteome</keyword>
<evidence type="ECO:0000313" key="3">
    <source>
        <dbReference type="Proteomes" id="UP000186513"/>
    </source>
</evidence>
<organism evidence="2 3">
    <name type="scientific">Chitinimonas taiwanensis DSM 18899</name>
    <dbReference type="NCBI Taxonomy" id="1121279"/>
    <lineage>
        <taxon>Bacteria</taxon>
        <taxon>Pseudomonadati</taxon>
        <taxon>Pseudomonadota</taxon>
        <taxon>Betaproteobacteria</taxon>
        <taxon>Neisseriales</taxon>
        <taxon>Chitinibacteraceae</taxon>
        <taxon>Chitinimonas</taxon>
    </lineage>
</organism>
<feature type="signal peptide" evidence="1">
    <location>
        <begin position="1"/>
        <end position="21"/>
    </location>
</feature>
<accession>A0A1K2HKW9</accession>
<name>A0A1K2HKW9_9NEIS</name>
<evidence type="ECO:0000256" key="1">
    <source>
        <dbReference type="SAM" id="SignalP"/>
    </source>
</evidence>
<evidence type="ECO:0000313" key="2">
    <source>
        <dbReference type="EMBL" id="SFZ77363.1"/>
    </source>
</evidence>
<keyword evidence="1" id="KW-0732">Signal</keyword>
<dbReference type="Proteomes" id="UP000186513">
    <property type="component" value="Unassembled WGS sequence"/>
</dbReference>
<dbReference type="EMBL" id="FPKR01000009">
    <property type="protein sequence ID" value="SFZ77363.1"/>
    <property type="molecule type" value="Genomic_DNA"/>
</dbReference>
<dbReference type="STRING" id="1121279.SAMN02745887_02367"/>
<evidence type="ECO:0008006" key="4">
    <source>
        <dbReference type="Google" id="ProtNLM"/>
    </source>
</evidence>
<sequence length="262" mass="29805">MIAARYLLLLLATLAALACRADNTWVWAWDRPEDLRWLPPGVGVAWFAAQFDAQDARFQVRPRRAVLKLRPDTRLLPVLHIEAFHPRRPAALGPEAVTLWANALARHAALLDKPEAPLRRLQIDFEARKGQQDFYLAVLRALRAKLPARTWLSVTALASWCGDEAWLRSLPVDEVVPMYFRMGPAERGLWQQRMLTPNELPERCRQAAGLATDEWHGQAASLGHQPLAAFADRQLYLFAPRRWQPETLSSLPGWSNHHTKTP</sequence>